<dbReference type="SMART" id="SM00382">
    <property type="entry name" value="AAA"/>
    <property type="match status" value="1"/>
</dbReference>
<dbReference type="RefSeq" id="WP_420241562.1">
    <property type="nucleotide sequence ID" value="NZ_BOPV01000001.1"/>
</dbReference>
<dbReference type="InterPro" id="IPR009057">
    <property type="entry name" value="Homeodomain-like_sf"/>
</dbReference>
<dbReference type="InterPro" id="IPR003593">
    <property type="entry name" value="AAA+_ATPase"/>
</dbReference>
<feature type="domain" description="Sigma-54 factor interaction" evidence="11">
    <location>
        <begin position="142"/>
        <end position="369"/>
    </location>
</feature>
<keyword evidence="4" id="KW-0902">Two-component regulatory system</keyword>
<evidence type="ECO:0000256" key="5">
    <source>
        <dbReference type="ARBA" id="ARBA00023015"/>
    </source>
</evidence>
<proteinExistence type="predicted"/>
<evidence type="ECO:0000259" key="12">
    <source>
        <dbReference type="PROSITE" id="PS50110"/>
    </source>
</evidence>
<keyword evidence="5" id="KW-0805">Transcription regulation</keyword>
<dbReference type="InterPro" id="IPR027417">
    <property type="entry name" value="P-loop_NTPase"/>
</dbReference>
<dbReference type="SUPFAM" id="SSF52172">
    <property type="entry name" value="CheY-like"/>
    <property type="match status" value="1"/>
</dbReference>
<dbReference type="GO" id="GO:0043565">
    <property type="term" value="F:sequence-specific DNA binding"/>
    <property type="evidence" value="ECO:0007669"/>
    <property type="project" value="InterPro"/>
</dbReference>
<dbReference type="PROSITE" id="PS00676">
    <property type="entry name" value="SIGMA54_INTERACT_2"/>
    <property type="match status" value="1"/>
</dbReference>
<name>A0A8S8X9F1_9PROT</name>
<dbReference type="InterPro" id="IPR001789">
    <property type="entry name" value="Sig_transdc_resp-reg_receiver"/>
</dbReference>
<dbReference type="Pfam" id="PF25601">
    <property type="entry name" value="AAA_lid_14"/>
    <property type="match status" value="1"/>
</dbReference>
<evidence type="ECO:0000256" key="10">
    <source>
        <dbReference type="SAM" id="MobiDB-lite"/>
    </source>
</evidence>
<keyword evidence="3" id="KW-0067">ATP-binding</keyword>
<comment type="caution">
    <text evidence="13">The sequence shown here is derived from an EMBL/GenBank/DDBJ whole genome shotgun (WGS) entry which is preliminary data.</text>
</comment>
<dbReference type="InterPro" id="IPR025943">
    <property type="entry name" value="Sigma_54_int_dom_ATP-bd_2"/>
</dbReference>
<dbReference type="Pfam" id="PF02954">
    <property type="entry name" value="HTH_8"/>
    <property type="match status" value="1"/>
</dbReference>
<dbReference type="GO" id="GO:0005524">
    <property type="term" value="F:ATP binding"/>
    <property type="evidence" value="ECO:0007669"/>
    <property type="project" value="UniProtKB-KW"/>
</dbReference>
<dbReference type="PROSITE" id="PS00688">
    <property type="entry name" value="SIGMA54_INTERACT_3"/>
    <property type="match status" value="1"/>
</dbReference>
<dbReference type="AlphaFoldDB" id="A0A8S8X9F1"/>
<evidence type="ECO:0000256" key="3">
    <source>
        <dbReference type="ARBA" id="ARBA00022840"/>
    </source>
</evidence>
<dbReference type="SUPFAM" id="SSF46689">
    <property type="entry name" value="Homeodomain-like"/>
    <property type="match status" value="1"/>
</dbReference>
<sequence length="475" mass="51997">MARDILIVDDEADIRLLIGGILQDEGFTTRQAATSEAALTALRARQPALVILDVWLEGSRMDGLELLDQIQKHHPTLPVVMISGHGTIETAVAAIRKGAYDFIEKPFKADRLLLIVDRALESARLKRENEELRLRAGATADLLGTSPAIHQVRHVVEKVAPTGSRVLITGAPGSGKEVVARLLHARSKRSTGTFVVLNCATIRPERLEIEVFGTEYAVDGAGRKIGVLEQAHGGTLLLDEVADMTLETQGKMVRALQEQTFERVGGSTKVEVDVRVIATSNRDLTAEMAAGRFRTDLFYRLNVVPIRVPSLTERREDIPLLARHFMERASEIGGVPARDFGEDAIAALQAYDWPGNVRQLRNVVDWLLIMGAGEPREPIRADMLPPEIGSIAPAVVRWDKGAEIMSLPLRDAREVFEREYLLAQVNRFGGNISRTAAFVGMERSALHRKLKSLGVPAADRGQGPAALPPERATGT</sequence>
<dbReference type="SUPFAM" id="SSF52540">
    <property type="entry name" value="P-loop containing nucleoside triphosphate hydrolases"/>
    <property type="match status" value="1"/>
</dbReference>
<evidence type="ECO:0000256" key="7">
    <source>
        <dbReference type="ARBA" id="ARBA00023159"/>
    </source>
</evidence>
<dbReference type="EMBL" id="BOPV01000001">
    <property type="protein sequence ID" value="GIL38531.1"/>
    <property type="molecule type" value="Genomic_DNA"/>
</dbReference>
<dbReference type="FunFam" id="3.40.50.2300:FF:000018">
    <property type="entry name" value="DNA-binding transcriptional regulator NtrC"/>
    <property type="match status" value="1"/>
</dbReference>
<dbReference type="Gene3D" id="3.40.50.300">
    <property type="entry name" value="P-loop containing nucleotide triphosphate hydrolases"/>
    <property type="match status" value="1"/>
</dbReference>
<dbReference type="PROSITE" id="PS50045">
    <property type="entry name" value="SIGMA54_INTERACT_4"/>
    <property type="match status" value="1"/>
</dbReference>
<dbReference type="InterPro" id="IPR025944">
    <property type="entry name" value="Sigma_54_int_dom_CS"/>
</dbReference>
<evidence type="ECO:0000313" key="14">
    <source>
        <dbReference type="Proteomes" id="UP000681075"/>
    </source>
</evidence>
<accession>A0A8S8X9F1</accession>
<dbReference type="FunFam" id="1.10.10.60:FF:000165">
    <property type="entry name" value="Two-component system nitrogen regulation response regulator NtrX"/>
    <property type="match status" value="1"/>
</dbReference>
<dbReference type="PANTHER" id="PTHR32071:SF17">
    <property type="entry name" value="TRANSCRIPTIONAL REGULATOR (NTRC FAMILY)"/>
    <property type="match status" value="1"/>
</dbReference>
<dbReference type="Proteomes" id="UP000681075">
    <property type="component" value="Unassembled WGS sequence"/>
</dbReference>
<keyword evidence="8" id="KW-0804">Transcription</keyword>
<keyword evidence="7" id="KW-0010">Activator</keyword>
<dbReference type="InterPro" id="IPR002197">
    <property type="entry name" value="HTH_Fis"/>
</dbReference>
<dbReference type="PROSITE" id="PS50110">
    <property type="entry name" value="RESPONSE_REGULATORY"/>
    <property type="match status" value="1"/>
</dbReference>
<dbReference type="Gene3D" id="1.10.8.60">
    <property type="match status" value="1"/>
</dbReference>
<keyword evidence="14" id="KW-1185">Reference proteome</keyword>
<dbReference type="InterPro" id="IPR011006">
    <property type="entry name" value="CheY-like_superfamily"/>
</dbReference>
<evidence type="ECO:0000256" key="8">
    <source>
        <dbReference type="ARBA" id="ARBA00023163"/>
    </source>
</evidence>
<dbReference type="SMART" id="SM00448">
    <property type="entry name" value="REC"/>
    <property type="match status" value="1"/>
</dbReference>
<dbReference type="Pfam" id="PF00072">
    <property type="entry name" value="Response_reg"/>
    <property type="match status" value="1"/>
</dbReference>
<dbReference type="PANTHER" id="PTHR32071">
    <property type="entry name" value="TRANSCRIPTIONAL REGULATORY PROTEIN"/>
    <property type="match status" value="1"/>
</dbReference>
<evidence type="ECO:0000256" key="4">
    <source>
        <dbReference type="ARBA" id="ARBA00023012"/>
    </source>
</evidence>
<dbReference type="CDD" id="cd17550">
    <property type="entry name" value="REC_NtrX-like"/>
    <property type="match status" value="1"/>
</dbReference>
<gene>
    <name evidence="13" type="ORF">TMPK1_07680</name>
</gene>
<evidence type="ECO:0000256" key="9">
    <source>
        <dbReference type="PROSITE-ProRule" id="PRU00169"/>
    </source>
</evidence>
<dbReference type="Pfam" id="PF00158">
    <property type="entry name" value="Sigma54_activat"/>
    <property type="match status" value="1"/>
</dbReference>
<dbReference type="GO" id="GO:0000160">
    <property type="term" value="P:phosphorelay signal transduction system"/>
    <property type="evidence" value="ECO:0007669"/>
    <property type="project" value="UniProtKB-KW"/>
</dbReference>
<protein>
    <submittedName>
        <fullName evidence="13">Sigma-54-dependent Fis family transcriptional regulator</fullName>
    </submittedName>
</protein>
<feature type="region of interest" description="Disordered" evidence="10">
    <location>
        <begin position="456"/>
        <end position="475"/>
    </location>
</feature>
<dbReference type="GO" id="GO:0006355">
    <property type="term" value="P:regulation of DNA-templated transcription"/>
    <property type="evidence" value="ECO:0007669"/>
    <property type="project" value="InterPro"/>
</dbReference>
<dbReference type="InterPro" id="IPR002078">
    <property type="entry name" value="Sigma_54_int"/>
</dbReference>
<organism evidence="13 14">
    <name type="scientific">Roseiterribacter gracilis</name>
    <dbReference type="NCBI Taxonomy" id="2812848"/>
    <lineage>
        <taxon>Bacteria</taxon>
        <taxon>Pseudomonadati</taxon>
        <taxon>Pseudomonadota</taxon>
        <taxon>Alphaproteobacteria</taxon>
        <taxon>Rhodospirillales</taxon>
        <taxon>Roseiterribacteraceae</taxon>
        <taxon>Roseiterribacter</taxon>
    </lineage>
</organism>
<evidence type="ECO:0000313" key="13">
    <source>
        <dbReference type="EMBL" id="GIL38531.1"/>
    </source>
</evidence>
<evidence type="ECO:0000259" key="11">
    <source>
        <dbReference type="PROSITE" id="PS50045"/>
    </source>
</evidence>
<evidence type="ECO:0000256" key="2">
    <source>
        <dbReference type="ARBA" id="ARBA00022741"/>
    </source>
</evidence>
<dbReference type="Gene3D" id="3.40.50.2300">
    <property type="match status" value="1"/>
</dbReference>
<evidence type="ECO:0000256" key="6">
    <source>
        <dbReference type="ARBA" id="ARBA00023125"/>
    </source>
</evidence>
<keyword evidence="2" id="KW-0547">Nucleotide-binding</keyword>
<dbReference type="CDD" id="cd00009">
    <property type="entry name" value="AAA"/>
    <property type="match status" value="1"/>
</dbReference>
<evidence type="ECO:0000256" key="1">
    <source>
        <dbReference type="ARBA" id="ARBA00022553"/>
    </source>
</evidence>
<feature type="modified residue" description="4-aspartylphosphate" evidence="9">
    <location>
        <position position="53"/>
    </location>
</feature>
<dbReference type="Gene3D" id="1.10.10.60">
    <property type="entry name" value="Homeodomain-like"/>
    <property type="match status" value="1"/>
</dbReference>
<keyword evidence="1 9" id="KW-0597">Phosphoprotein</keyword>
<keyword evidence="6" id="KW-0238">DNA-binding</keyword>
<dbReference type="InterPro" id="IPR058031">
    <property type="entry name" value="AAA_lid_NorR"/>
</dbReference>
<reference evidence="13" key="1">
    <citation type="submission" date="2021-02" db="EMBL/GenBank/DDBJ databases">
        <title>Genome sequence of Rhodospirillales sp. strain TMPK1 isolated from soil.</title>
        <authorList>
            <person name="Nakai R."/>
            <person name="Kusada H."/>
            <person name="Tamaki H."/>
        </authorList>
    </citation>
    <scope>NUCLEOTIDE SEQUENCE</scope>
    <source>
        <strain evidence="13">TMPK1</strain>
    </source>
</reference>
<dbReference type="FunFam" id="3.40.50.300:FF:000006">
    <property type="entry name" value="DNA-binding transcriptional regulator NtrC"/>
    <property type="match status" value="1"/>
</dbReference>
<feature type="domain" description="Response regulatory" evidence="12">
    <location>
        <begin position="4"/>
        <end position="120"/>
    </location>
</feature>